<organism evidence="2 3">
    <name type="scientific">Micromonospora citrea</name>
    <dbReference type="NCBI Taxonomy" id="47855"/>
    <lineage>
        <taxon>Bacteria</taxon>
        <taxon>Bacillati</taxon>
        <taxon>Actinomycetota</taxon>
        <taxon>Actinomycetes</taxon>
        <taxon>Micromonosporales</taxon>
        <taxon>Micromonosporaceae</taxon>
        <taxon>Micromonospora</taxon>
    </lineage>
</organism>
<keyword evidence="3" id="KW-1185">Reference proteome</keyword>
<reference evidence="3" key="1">
    <citation type="submission" date="2016-06" db="EMBL/GenBank/DDBJ databases">
        <authorList>
            <person name="Varghese N."/>
            <person name="Submissions Spin"/>
        </authorList>
    </citation>
    <scope>NUCLEOTIDE SEQUENCE [LARGE SCALE GENOMIC DNA]</scope>
    <source>
        <strain evidence="3">DSM 43903</strain>
    </source>
</reference>
<dbReference type="RefSeq" id="WP_141721705.1">
    <property type="nucleotide sequence ID" value="NZ_FMHZ01000002.1"/>
</dbReference>
<dbReference type="Proteomes" id="UP000199001">
    <property type="component" value="Unassembled WGS sequence"/>
</dbReference>
<evidence type="ECO:0000313" key="3">
    <source>
        <dbReference type="Proteomes" id="UP000199001"/>
    </source>
</evidence>
<evidence type="ECO:0000313" key="2">
    <source>
        <dbReference type="EMBL" id="SCL60113.1"/>
    </source>
</evidence>
<dbReference type="OrthoDB" id="4250829at2"/>
<protein>
    <recommendedName>
        <fullName evidence="4">Peptidase inhibitor family I36</fullName>
    </recommendedName>
</protein>
<feature type="chain" id="PRO_5008748290" description="Peptidase inhibitor family I36" evidence="1">
    <location>
        <begin position="36"/>
        <end position="165"/>
    </location>
</feature>
<gene>
    <name evidence="2" type="ORF">GA0070606_3219</name>
</gene>
<evidence type="ECO:0000256" key="1">
    <source>
        <dbReference type="SAM" id="SignalP"/>
    </source>
</evidence>
<keyword evidence="1" id="KW-0732">Signal</keyword>
<name>A0A1C6V1F6_9ACTN</name>
<proteinExistence type="predicted"/>
<dbReference type="AlphaFoldDB" id="A0A1C6V1F6"/>
<feature type="signal peptide" evidence="1">
    <location>
        <begin position="1"/>
        <end position="35"/>
    </location>
</feature>
<sequence>MRKLRMRVGASGRAGLAAIVAGLVLCLVAATPAGAASRPDPKPVPATAQRTLVGSASGDEVGAAACRVWAFGYAGWAKCDSHQLTCDFNSNGTYDESWVIADNRTIWHTWPGAGRWHEMPNNGRADDTYDCYTSNGNRVIEVWVNNSGRWWSWRDGGTWRGWYRA</sequence>
<accession>A0A1C6V1F6</accession>
<evidence type="ECO:0008006" key="4">
    <source>
        <dbReference type="Google" id="ProtNLM"/>
    </source>
</evidence>
<dbReference type="EMBL" id="FMHZ01000002">
    <property type="protein sequence ID" value="SCL60113.1"/>
    <property type="molecule type" value="Genomic_DNA"/>
</dbReference>